<protein>
    <submittedName>
        <fullName evidence="1">Uncharacterized protein</fullName>
    </submittedName>
</protein>
<dbReference type="EMBL" id="BTRK01000004">
    <property type="protein sequence ID" value="GMR47294.1"/>
    <property type="molecule type" value="Genomic_DNA"/>
</dbReference>
<sequence length="68" mass="7888">HHPHDVGAKLGHAPEGIHLIRDRHHQSRNDGRCVFRLPHVLHVCILEGHADCTRHGQKAHRIHEERQQ</sequence>
<keyword evidence="2" id="KW-1185">Reference proteome</keyword>
<gene>
    <name evidence="1" type="ORF">PMAYCL1PPCAC_17489</name>
</gene>
<evidence type="ECO:0000313" key="2">
    <source>
        <dbReference type="Proteomes" id="UP001328107"/>
    </source>
</evidence>
<feature type="non-terminal residue" evidence="1">
    <location>
        <position position="68"/>
    </location>
</feature>
<organism evidence="1 2">
    <name type="scientific">Pristionchus mayeri</name>
    <dbReference type="NCBI Taxonomy" id="1317129"/>
    <lineage>
        <taxon>Eukaryota</taxon>
        <taxon>Metazoa</taxon>
        <taxon>Ecdysozoa</taxon>
        <taxon>Nematoda</taxon>
        <taxon>Chromadorea</taxon>
        <taxon>Rhabditida</taxon>
        <taxon>Rhabditina</taxon>
        <taxon>Diplogasteromorpha</taxon>
        <taxon>Diplogasteroidea</taxon>
        <taxon>Neodiplogasteridae</taxon>
        <taxon>Pristionchus</taxon>
    </lineage>
</organism>
<reference evidence="2" key="1">
    <citation type="submission" date="2022-10" db="EMBL/GenBank/DDBJ databases">
        <title>Genome assembly of Pristionchus species.</title>
        <authorList>
            <person name="Yoshida K."/>
            <person name="Sommer R.J."/>
        </authorList>
    </citation>
    <scope>NUCLEOTIDE SEQUENCE [LARGE SCALE GENOMIC DNA]</scope>
    <source>
        <strain evidence="2">RS5460</strain>
    </source>
</reference>
<proteinExistence type="predicted"/>
<name>A0AAN5I0H1_9BILA</name>
<evidence type="ECO:0000313" key="1">
    <source>
        <dbReference type="EMBL" id="GMR47294.1"/>
    </source>
</evidence>
<feature type="non-terminal residue" evidence="1">
    <location>
        <position position="1"/>
    </location>
</feature>
<comment type="caution">
    <text evidence="1">The sequence shown here is derived from an EMBL/GenBank/DDBJ whole genome shotgun (WGS) entry which is preliminary data.</text>
</comment>
<accession>A0AAN5I0H1</accession>
<dbReference type="Proteomes" id="UP001328107">
    <property type="component" value="Unassembled WGS sequence"/>
</dbReference>
<dbReference type="AlphaFoldDB" id="A0AAN5I0H1"/>